<keyword evidence="7" id="KW-1015">Disulfide bond</keyword>
<reference evidence="10" key="1">
    <citation type="submission" date="2021-06" db="EMBL/GenBank/DDBJ databases">
        <authorList>
            <consortium name="Wellcome Sanger Institute Data Sharing"/>
        </authorList>
    </citation>
    <scope>NUCLEOTIDE SEQUENCE [LARGE SCALE GENOMIC DNA]</scope>
</reference>
<reference evidence="10" key="2">
    <citation type="submission" date="2025-08" db="UniProtKB">
        <authorList>
            <consortium name="Ensembl"/>
        </authorList>
    </citation>
    <scope>IDENTIFICATION</scope>
</reference>
<evidence type="ECO:0000256" key="2">
    <source>
        <dbReference type="ARBA" id="ARBA00022617"/>
    </source>
</evidence>
<accession>A0A8C4T6I2</accession>
<evidence type="ECO:0000313" key="11">
    <source>
        <dbReference type="Proteomes" id="UP000694620"/>
    </source>
</evidence>
<evidence type="ECO:0000256" key="3">
    <source>
        <dbReference type="ARBA" id="ARBA00022723"/>
    </source>
</evidence>
<name>A0A8C4T6I2_ERPCA</name>
<organism evidence="10 11">
    <name type="scientific">Erpetoichthys calabaricus</name>
    <name type="common">Rope fish</name>
    <name type="synonym">Calamoichthys calabaricus</name>
    <dbReference type="NCBI Taxonomy" id="27687"/>
    <lineage>
        <taxon>Eukaryota</taxon>
        <taxon>Metazoa</taxon>
        <taxon>Chordata</taxon>
        <taxon>Craniata</taxon>
        <taxon>Vertebrata</taxon>
        <taxon>Euteleostomi</taxon>
        <taxon>Actinopterygii</taxon>
        <taxon>Polypteriformes</taxon>
        <taxon>Polypteridae</taxon>
        <taxon>Erpetoichthys</taxon>
    </lineage>
</organism>
<evidence type="ECO:0000256" key="9">
    <source>
        <dbReference type="PIRSR" id="PIRSR619791-2"/>
    </source>
</evidence>
<evidence type="ECO:0000256" key="4">
    <source>
        <dbReference type="ARBA" id="ARBA00022729"/>
    </source>
</evidence>
<dbReference type="InterPro" id="IPR037120">
    <property type="entry name" value="Haem_peroxidase_sf_animal"/>
</dbReference>
<dbReference type="Proteomes" id="UP000694620">
    <property type="component" value="Chromosome 8"/>
</dbReference>
<feature type="binding site" description="axial binding residue" evidence="9">
    <location>
        <position position="483"/>
    </location>
    <ligand>
        <name>heme b</name>
        <dbReference type="ChEBI" id="CHEBI:60344"/>
    </ligand>
    <ligandPart>
        <name>Fe</name>
        <dbReference type="ChEBI" id="CHEBI:18248"/>
    </ligandPart>
</feature>
<dbReference type="Ensembl" id="ENSECRT00000027581.1">
    <property type="protein sequence ID" value="ENSECRP00000027012.1"/>
    <property type="gene ID" value="ENSECRG00000018252.1"/>
</dbReference>
<dbReference type="PANTHER" id="PTHR11475">
    <property type="entry name" value="OXIDASE/PEROXIDASE"/>
    <property type="match status" value="1"/>
</dbReference>
<dbReference type="PROSITE" id="PS50292">
    <property type="entry name" value="PEROXIDASE_3"/>
    <property type="match status" value="1"/>
</dbReference>
<dbReference type="Gene3D" id="1.10.640.10">
    <property type="entry name" value="Haem peroxidase domain superfamily, animal type"/>
    <property type="match status" value="1"/>
</dbReference>
<evidence type="ECO:0000256" key="8">
    <source>
        <dbReference type="ARBA" id="ARBA00061342"/>
    </source>
</evidence>
<dbReference type="PRINTS" id="PR00457">
    <property type="entry name" value="ANPEROXIDASE"/>
</dbReference>
<dbReference type="SUPFAM" id="SSF48113">
    <property type="entry name" value="Heme-dependent peroxidases"/>
    <property type="match status" value="1"/>
</dbReference>
<sequence length="744" mass="84410">THILLLLKSMLLSTSIIHTSFSSYRGKPFKLIHWVKISTILIFPLSPYCRDLLKVKKKELTPYELLCFSMRPMEETRTAIRAAEYMEATLDIIRQNMSRIHKRSLGATDHLLPEDLEAIARVTGCAAQIALLTCDTIPFIDQYRTISGVCNNNRLGASNTPFSQLLPVQYDDGISSPRGWTSAVKYSGFSLPLVREVSNKILHTANENLPQDNLYSSMLTLFGLWIGLDLSNTAMSRSIRSFNDGIDCSTSCQQAEPCFPIEIPTNDPRFEDTKSCIPFFQSATACGTGYTGYSFGIPNVRSQINQVTSFIDASMIYGSTDSLANQLRDLTNDFGLMAVNQHYSDDGYDLLPFQNATPNICATRSNVTKDPSVQEVPCFMAGDSHANENIALTAIHTMFLREHNRIAKIFRKLNPHWSGETIYQETRKVIGAFLQTIIYQDYLPIIIGPNAVQKYLSDYRGYDDTVNPSISSVFSTAAFQFAHLTVQPFIFRLNRRYQQHTVYPNVLLHNSFFTPWRIVFEGGVDPIIRGLISMPAKLNRQDKLMHDELRERLFQLTSQDGLDLASLIMQRGRDHGLQGYNAWRGFCGLSQPKDEKELEVVLNNQTLAKTLISLYGTPNNIDVWTGGILEPFVPNGRVGPLFACLIGTQFQKIRDGDRFWWEKEGVFTERQRTTLKKVSLHHIICDNTGIKELPPFVFKYSDEYTSCSEIPMFDFSAWKDTSSGKYFMFFALIQFTYCDRGHHP</sequence>
<dbReference type="AlphaFoldDB" id="A0A8C4T6I2"/>
<dbReference type="GO" id="GO:0005615">
    <property type="term" value="C:extracellular space"/>
    <property type="evidence" value="ECO:0007669"/>
    <property type="project" value="TreeGrafter"/>
</dbReference>
<dbReference type="FunFam" id="1.10.640.10:FF:000001">
    <property type="entry name" value="Peroxidasin homolog"/>
    <property type="match status" value="1"/>
</dbReference>
<comment type="similarity">
    <text evidence="8">Belongs to the peroxidase family. XPO subfamily.</text>
</comment>
<dbReference type="GO" id="GO:0020037">
    <property type="term" value="F:heme binding"/>
    <property type="evidence" value="ECO:0007669"/>
    <property type="project" value="InterPro"/>
</dbReference>
<evidence type="ECO:0000256" key="1">
    <source>
        <dbReference type="ARBA" id="ARBA00001970"/>
    </source>
</evidence>
<keyword evidence="2 9" id="KW-0349">Heme</keyword>
<dbReference type="GeneTree" id="ENSGT00940000156009"/>
<keyword evidence="5" id="KW-0560">Oxidoreductase</keyword>
<evidence type="ECO:0000313" key="10">
    <source>
        <dbReference type="Ensembl" id="ENSECRP00000027012.1"/>
    </source>
</evidence>
<keyword evidence="3 9" id="KW-0479">Metal-binding</keyword>
<dbReference type="InterPro" id="IPR019791">
    <property type="entry name" value="Haem_peroxidase_animal"/>
</dbReference>
<evidence type="ECO:0000256" key="7">
    <source>
        <dbReference type="ARBA" id="ARBA00023157"/>
    </source>
</evidence>
<evidence type="ECO:0000256" key="5">
    <source>
        <dbReference type="ARBA" id="ARBA00023002"/>
    </source>
</evidence>
<dbReference type="PANTHER" id="PTHR11475:SF63">
    <property type="entry name" value="EOSINOPHIL PEROXIDASE"/>
    <property type="match status" value="1"/>
</dbReference>
<keyword evidence="11" id="KW-1185">Reference proteome</keyword>
<reference evidence="10" key="3">
    <citation type="submission" date="2025-09" db="UniProtKB">
        <authorList>
            <consortium name="Ensembl"/>
        </authorList>
    </citation>
    <scope>IDENTIFICATION</scope>
</reference>
<dbReference type="GO" id="GO:0046872">
    <property type="term" value="F:metal ion binding"/>
    <property type="evidence" value="ECO:0007669"/>
    <property type="project" value="UniProtKB-KW"/>
</dbReference>
<evidence type="ECO:0000256" key="6">
    <source>
        <dbReference type="ARBA" id="ARBA00023004"/>
    </source>
</evidence>
<keyword evidence="6 9" id="KW-0408">Iron</keyword>
<protein>
    <submittedName>
        <fullName evidence="10">Myeloid-specific peroxidase</fullName>
    </submittedName>
</protein>
<dbReference type="GO" id="GO:0006979">
    <property type="term" value="P:response to oxidative stress"/>
    <property type="evidence" value="ECO:0007669"/>
    <property type="project" value="InterPro"/>
</dbReference>
<dbReference type="InterPro" id="IPR010255">
    <property type="entry name" value="Haem_peroxidase_sf"/>
</dbReference>
<dbReference type="Pfam" id="PF03098">
    <property type="entry name" value="An_peroxidase"/>
    <property type="match status" value="1"/>
</dbReference>
<keyword evidence="4" id="KW-0732">Signal</keyword>
<proteinExistence type="inferred from homology"/>
<comment type="cofactor">
    <cofactor evidence="1">
        <name>heme b</name>
        <dbReference type="ChEBI" id="CHEBI:60344"/>
    </cofactor>
</comment>
<dbReference type="GO" id="GO:0004601">
    <property type="term" value="F:peroxidase activity"/>
    <property type="evidence" value="ECO:0007669"/>
    <property type="project" value="InterPro"/>
</dbReference>